<protein>
    <recommendedName>
        <fullName evidence="5">C4-type zinc ribbon domain-containing protein</fullName>
    </recommendedName>
</protein>
<keyword evidence="1" id="KW-0175">Coiled coil</keyword>
<dbReference type="Pfam" id="PF02591">
    <property type="entry name" value="Zn_ribbon_9"/>
    <property type="match status" value="1"/>
</dbReference>
<dbReference type="InterPro" id="IPR056003">
    <property type="entry name" value="CT398_CC_hairpin"/>
</dbReference>
<gene>
    <name evidence="4" type="ORF">ENH14_02220</name>
</gene>
<feature type="domain" description="CT398-like coiled coil hairpin" evidence="3">
    <location>
        <begin position="11"/>
        <end position="187"/>
    </location>
</feature>
<evidence type="ECO:0000256" key="1">
    <source>
        <dbReference type="SAM" id="Coils"/>
    </source>
</evidence>
<evidence type="ECO:0000259" key="3">
    <source>
        <dbReference type="Pfam" id="PF24481"/>
    </source>
</evidence>
<feature type="domain" description="C4-type zinc ribbon" evidence="2">
    <location>
        <begin position="207"/>
        <end position="238"/>
    </location>
</feature>
<evidence type="ECO:0008006" key="5">
    <source>
        <dbReference type="Google" id="ProtNLM"/>
    </source>
</evidence>
<dbReference type="EMBL" id="DRDR01000092">
    <property type="protein sequence ID" value="HDL60251.1"/>
    <property type="molecule type" value="Genomic_DNA"/>
</dbReference>
<accession>A0A7V0Q827</accession>
<dbReference type="InterPro" id="IPR003743">
    <property type="entry name" value="Zf-RING_7"/>
</dbReference>
<proteinExistence type="predicted"/>
<dbReference type="Pfam" id="PF24481">
    <property type="entry name" value="CT398_CC"/>
    <property type="match status" value="1"/>
</dbReference>
<sequence length="246" mass="29509">MDEIVKFLLELQKIDSRIDDLKKRKTTIPEELSILRKEIEDLKKEKEKFLEEIKEEILAQKRLEHEIESLEDEIEEYRRKSREVKTNEEYRAMLQQIEFAEKKKEELEEALYKKMEEVEQLQQEKDVKTQEFDNLIKEKESLINSLQKELNSLDDFIQEVEEIRKREIAHIPQKELLLYERIRKKRGRVVVNVKAVRDINSNITGYVCGGCHAELPTQFVNELKLAKTLKRCANCGRLIYWDEEDL</sequence>
<organism evidence="4">
    <name type="scientific">candidate division WOR-3 bacterium</name>
    <dbReference type="NCBI Taxonomy" id="2052148"/>
    <lineage>
        <taxon>Bacteria</taxon>
        <taxon>Bacteria division WOR-3</taxon>
    </lineage>
</organism>
<comment type="caution">
    <text evidence="4">The sequence shown here is derived from an EMBL/GenBank/DDBJ whole genome shotgun (WGS) entry which is preliminary data.</text>
</comment>
<reference evidence="4" key="1">
    <citation type="journal article" date="2020" name="mSystems">
        <title>Genome- and Community-Level Interaction Insights into Carbon Utilization and Element Cycling Functions of Hydrothermarchaeota in Hydrothermal Sediment.</title>
        <authorList>
            <person name="Zhou Z."/>
            <person name="Liu Y."/>
            <person name="Xu W."/>
            <person name="Pan J."/>
            <person name="Luo Z.H."/>
            <person name="Li M."/>
        </authorList>
    </citation>
    <scope>NUCLEOTIDE SEQUENCE [LARGE SCALE GENOMIC DNA]</scope>
    <source>
        <strain evidence="4">HyVt-28</strain>
    </source>
</reference>
<dbReference type="Proteomes" id="UP000886381">
    <property type="component" value="Unassembled WGS sequence"/>
</dbReference>
<feature type="coiled-coil region" evidence="1">
    <location>
        <begin position="4"/>
        <end position="166"/>
    </location>
</feature>
<dbReference type="Gene3D" id="1.10.287.1490">
    <property type="match status" value="1"/>
</dbReference>
<evidence type="ECO:0000313" key="4">
    <source>
        <dbReference type="EMBL" id="HDL60251.1"/>
    </source>
</evidence>
<name>A0A7V0Q827_UNCW3</name>
<dbReference type="AlphaFoldDB" id="A0A7V0Q827"/>
<evidence type="ECO:0000259" key="2">
    <source>
        <dbReference type="Pfam" id="PF02591"/>
    </source>
</evidence>